<evidence type="ECO:0000256" key="2">
    <source>
        <dbReference type="SAM" id="Phobius"/>
    </source>
</evidence>
<feature type="region of interest" description="Disordered" evidence="1">
    <location>
        <begin position="109"/>
        <end position="157"/>
    </location>
</feature>
<dbReference type="SUPFAM" id="SSF56854">
    <property type="entry name" value="Bcl-2 inhibitors of programmed cell death"/>
    <property type="match status" value="1"/>
</dbReference>
<feature type="compositionally biased region" description="Polar residues" evidence="1">
    <location>
        <begin position="229"/>
        <end position="252"/>
    </location>
</feature>
<dbReference type="InterPro" id="IPR036834">
    <property type="entry name" value="Bcl-2-like_sf"/>
</dbReference>
<feature type="compositionally biased region" description="Polar residues" evidence="1">
    <location>
        <begin position="197"/>
        <end position="211"/>
    </location>
</feature>
<evidence type="ECO:0000313" key="3">
    <source>
        <dbReference type="EMBL" id="CAG2197329.1"/>
    </source>
</evidence>
<dbReference type="AlphaFoldDB" id="A0A8S3QNZ2"/>
<dbReference type="EMBL" id="CAJPWZ010000644">
    <property type="protein sequence ID" value="CAG2197329.1"/>
    <property type="molecule type" value="Genomic_DNA"/>
</dbReference>
<dbReference type="Proteomes" id="UP000683360">
    <property type="component" value="Unassembled WGS sequence"/>
</dbReference>
<evidence type="ECO:0000256" key="1">
    <source>
        <dbReference type="SAM" id="MobiDB-lite"/>
    </source>
</evidence>
<feature type="compositionally biased region" description="Low complexity" evidence="1">
    <location>
        <begin position="136"/>
        <end position="147"/>
    </location>
</feature>
<gene>
    <name evidence="3" type="ORF">MEDL_12120</name>
</gene>
<organism evidence="3 4">
    <name type="scientific">Mytilus edulis</name>
    <name type="common">Blue mussel</name>
    <dbReference type="NCBI Taxonomy" id="6550"/>
    <lineage>
        <taxon>Eukaryota</taxon>
        <taxon>Metazoa</taxon>
        <taxon>Spiralia</taxon>
        <taxon>Lophotrochozoa</taxon>
        <taxon>Mollusca</taxon>
        <taxon>Bivalvia</taxon>
        <taxon>Autobranchia</taxon>
        <taxon>Pteriomorphia</taxon>
        <taxon>Mytilida</taxon>
        <taxon>Mytiloidea</taxon>
        <taxon>Mytilidae</taxon>
        <taxon>Mytilinae</taxon>
        <taxon>Mytilus</taxon>
    </lineage>
</organism>
<comment type="caution">
    <text evidence="3">The sequence shown here is derived from an EMBL/GenBank/DDBJ whole genome shotgun (WGS) entry which is preliminary data.</text>
</comment>
<protein>
    <submittedName>
        <fullName evidence="3">Uncharacterized protein</fullName>
    </submittedName>
</protein>
<dbReference type="GO" id="GO:0042981">
    <property type="term" value="P:regulation of apoptotic process"/>
    <property type="evidence" value="ECO:0007669"/>
    <property type="project" value="InterPro"/>
</dbReference>
<name>A0A8S3QNZ2_MYTED</name>
<keyword evidence="2" id="KW-1133">Transmembrane helix</keyword>
<keyword evidence="2" id="KW-0812">Transmembrane</keyword>
<dbReference type="SUPFAM" id="SSF52540">
    <property type="entry name" value="P-loop containing nucleoside triphosphate hydrolases"/>
    <property type="match status" value="1"/>
</dbReference>
<feature type="region of interest" description="Disordered" evidence="1">
    <location>
        <begin position="174"/>
        <end position="262"/>
    </location>
</feature>
<keyword evidence="2" id="KW-0472">Membrane</keyword>
<dbReference type="InterPro" id="IPR027417">
    <property type="entry name" value="P-loop_NTPase"/>
</dbReference>
<dbReference type="Gene3D" id="3.40.50.300">
    <property type="entry name" value="P-loop containing nucleotide triphosphate hydrolases"/>
    <property type="match status" value="1"/>
</dbReference>
<accession>A0A8S3QNZ2</accession>
<evidence type="ECO:0000313" key="4">
    <source>
        <dbReference type="Proteomes" id="UP000683360"/>
    </source>
</evidence>
<keyword evidence="4" id="KW-1185">Reference proteome</keyword>
<dbReference type="Gene3D" id="1.10.437.10">
    <property type="entry name" value="Blc2-like"/>
    <property type="match status" value="1"/>
</dbReference>
<feature type="transmembrane region" description="Helical" evidence="2">
    <location>
        <begin position="880"/>
        <end position="904"/>
    </location>
</feature>
<proteinExistence type="predicted"/>
<dbReference type="OrthoDB" id="10046645at2759"/>
<reference evidence="3" key="1">
    <citation type="submission" date="2021-03" db="EMBL/GenBank/DDBJ databases">
        <authorList>
            <person name="Bekaert M."/>
        </authorList>
    </citation>
    <scope>NUCLEOTIDE SEQUENCE</scope>
</reference>
<sequence>MPSSLNRSRPLRQTCPITRKESEQLFDFFLHLQSNPTEEEKPTNDNCLNSVEKEDCNSVEDLPEFKRSDSYRKATQRFSLEDVVETMTFKKEDYDHKKYKSLPIDRTSKITHTENKSKLQVGRKNKLNRQKSGTVPSSDSDNNTSPPENRKKKSVVQRTKERIIFILWKDKKHGDKKISKESKRTPTPHHGNDSVLKVNNNKGQISTTSNDAEIIERKKNNISIKARTSEYSKGSHSNQQSPTQNMAPNSKSPARDRRYKTQVSREEITNMFEKCLSSAEVKEEPYTFPAKRIHKRKDFSPGRDISFADGIKDKKSGLKLDLGPFTNGFKVESHTTVIQEDKTIVNDGTTRTLLTDRRTIERTFSLEVDGCNDDEVDGPMGSTLKEVDRLQTGDESQEPLTSSEQEKMIEEIARRLNRIADDCVQRMGAGGTSPLQGATAGPLLSPASQGRKLAKDLVDELRKEGDRLSREMNLPANLLPIVMDMVKQITYDHFKDLVKKALCETIGWDQVALYFYISKAAIVMAGAGGSIACKLKDMAVRYFHEELSPWIYDRGGLRDNSFLGPLCGGLMRLLARRELRADELTKVYKEMKKRDQLIIPSQRKIFECYKKTGRQENILLIGTIGAGKSATINTITATLSGERSYKAPTGSKGTHMHKDGRRRTTTHLIWYNKCGIDGAKQKDMTVPKAFPHLVDMTGLADTCTKDQQELLEMIVTGRIPDQTSIPALQDIQNANGSWWQMKRDFPFSMNSRKIHKILFVASADEPIPKHLIQSVKNVAQPDGSRRNMNPRYIPIFGILTKTDLVDWKDAKILEREDEFLEFLGIDSASCYARWKNDVDGEYTSSHLLFLSKLLSPDVRIVLDQRSVCGYLLDSFIEHPILFMSVTVLCVAIAYCYFSSLSLTFGNWK</sequence>
<feature type="compositionally biased region" description="Basic and acidic residues" evidence="1">
    <location>
        <begin position="174"/>
        <end position="184"/>
    </location>
</feature>